<dbReference type="PROSITE" id="PS51257">
    <property type="entry name" value="PROKAR_LIPOPROTEIN"/>
    <property type="match status" value="1"/>
</dbReference>
<protein>
    <submittedName>
        <fullName evidence="3">Uncharacterized protein</fullName>
    </submittedName>
</protein>
<comment type="caution">
    <text evidence="3">The sequence shown here is derived from an EMBL/GenBank/DDBJ whole genome shotgun (WGS) entry which is preliminary data.</text>
</comment>
<sequence length="94" mass="10952">MRNLSSGLIRLSEVRHIMFVISFATYMILLSCVSIQELVGPMDAESRQEHDELEQRMKHEREEMDSVVMLHRTEMYIKLREERASLGRALKGGT</sequence>
<feature type="transmembrane region" description="Helical" evidence="2">
    <location>
        <begin position="16"/>
        <end position="39"/>
    </location>
</feature>
<evidence type="ECO:0000256" key="2">
    <source>
        <dbReference type="SAM" id="Phobius"/>
    </source>
</evidence>
<evidence type="ECO:0000313" key="4">
    <source>
        <dbReference type="Proteomes" id="UP000604825"/>
    </source>
</evidence>
<evidence type="ECO:0000313" key="3">
    <source>
        <dbReference type="EMBL" id="CAD6236035.1"/>
    </source>
</evidence>
<accession>A0A811P3L7</accession>
<proteinExistence type="predicted"/>
<feature type="coiled-coil region" evidence="1">
    <location>
        <begin position="43"/>
        <end position="70"/>
    </location>
</feature>
<reference evidence="3" key="1">
    <citation type="submission" date="2020-10" db="EMBL/GenBank/DDBJ databases">
        <authorList>
            <person name="Han B."/>
            <person name="Lu T."/>
            <person name="Zhao Q."/>
            <person name="Huang X."/>
            <person name="Zhao Y."/>
        </authorList>
    </citation>
    <scope>NUCLEOTIDE SEQUENCE</scope>
</reference>
<dbReference type="AlphaFoldDB" id="A0A811P3L7"/>
<keyword evidence="1" id="KW-0175">Coiled coil</keyword>
<organism evidence="3 4">
    <name type="scientific">Miscanthus lutarioriparius</name>
    <dbReference type="NCBI Taxonomy" id="422564"/>
    <lineage>
        <taxon>Eukaryota</taxon>
        <taxon>Viridiplantae</taxon>
        <taxon>Streptophyta</taxon>
        <taxon>Embryophyta</taxon>
        <taxon>Tracheophyta</taxon>
        <taxon>Spermatophyta</taxon>
        <taxon>Magnoliopsida</taxon>
        <taxon>Liliopsida</taxon>
        <taxon>Poales</taxon>
        <taxon>Poaceae</taxon>
        <taxon>PACMAD clade</taxon>
        <taxon>Panicoideae</taxon>
        <taxon>Andropogonodae</taxon>
        <taxon>Andropogoneae</taxon>
        <taxon>Saccharinae</taxon>
        <taxon>Miscanthus</taxon>
    </lineage>
</organism>
<evidence type="ECO:0000256" key="1">
    <source>
        <dbReference type="SAM" id="Coils"/>
    </source>
</evidence>
<gene>
    <name evidence="3" type="ORF">NCGR_LOCUS24070</name>
</gene>
<keyword evidence="4" id="KW-1185">Reference proteome</keyword>
<keyword evidence="2" id="KW-0812">Transmembrane</keyword>
<name>A0A811P3L7_9POAL</name>
<dbReference type="Proteomes" id="UP000604825">
    <property type="component" value="Unassembled WGS sequence"/>
</dbReference>
<keyword evidence="2" id="KW-0472">Membrane</keyword>
<keyword evidence="2" id="KW-1133">Transmembrane helix</keyword>
<dbReference type="EMBL" id="CAJGYO010000006">
    <property type="protein sequence ID" value="CAD6236035.1"/>
    <property type="molecule type" value="Genomic_DNA"/>
</dbReference>